<proteinExistence type="predicted"/>
<comment type="caution">
    <text evidence="2">The sequence shown here is derived from an EMBL/GenBank/DDBJ whole genome shotgun (WGS) entry which is preliminary data.</text>
</comment>
<dbReference type="Proteomes" id="UP000236370">
    <property type="component" value="Unassembled WGS sequence"/>
</dbReference>
<feature type="region of interest" description="Disordered" evidence="1">
    <location>
        <begin position="31"/>
        <end position="59"/>
    </location>
</feature>
<sequence length="101" mass="10803">MRWALPGRGGSEPSSSSSRIRASAFFTVSSRARPCSPSSSSARFCVAPRESGPATGDTWGRMKLTRAQETRAAPYRGTRVEQKLCGHQAGGEIVLDQRSGC</sequence>
<name>A0A2J8KTK1_PANTR</name>
<evidence type="ECO:0000256" key="1">
    <source>
        <dbReference type="SAM" id="MobiDB-lite"/>
    </source>
</evidence>
<dbReference type="AlphaFoldDB" id="A0A2J8KTK1"/>
<feature type="compositionally biased region" description="Low complexity" evidence="1">
    <location>
        <begin position="11"/>
        <end position="20"/>
    </location>
</feature>
<reference evidence="2 3" key="1">
    <citation type="submission" date="2017-12" db="EMBL/GenBank/DDBJ databases">
        <title>High-resolution comparative analysis of great ape genomes.</title>
        <authorList>
            <person name="Pollen A."/>
            <person name="Hastie A."/>
            <person name="Hormozdiari F."/>
            <person name="Dougherty M."/>
            <person name="Liu R."/>
            <person name="Chaisson M."/>
            <person name="Hoppe E."/>
            <person name="Hill C."/>
            <person name="Pang A."/>
            <person name="Hillier L."/>
            <person name="Baker C."/>
            <person name="Armstrong J."/>
            <person name="Shendure J."/>
            <person name="Paten B."/>
            <person name="Wilson R."/>
            <person name="Chao H."/>
            <person name="Schneider V."/>
            <person name="Ventura M."/>
            <person name="Kronenberg Z."/>
            <person name="Murali S."/>
            <person name="Gordon D."/>
            <person name="Cantsilieris S."/>
            <person name="Munson K."/>
            <person name="Nelson B."/>
            <person name="Raja A."/>
            <person name="Underwood J."/>
            <person name="Diekhans M."/>
            <person name="Fiddes I."/>
            <person name="Haussler D."/>
            <person name="Eichler E."/>
        </authorList>
    </citation>
    <scope>NUCLEOTIDE SEQUENCE [LARGE SCALE GENOMIC DNA]</scope>
    <source>
        <strain evidence="2">Yerkes chimp pedigree #C0471</strain>
    </source>
</reference>
<feature type="region of interest" description="Disordered" evidence="1">
    <location>
        <begin position="1"/>
        <end position="20"/>
    </location>
</feature>
<feature type="compositionally biased region" description="Low complexity" evidence="1">
    <location>
        <begin position="31"/>
        <end position="43"/>
    </location>
</feature>
<dbReference type="EMBL" id="NBAG03000341">
    <property type="protein sequence ID" value="PNI38340.1"/>
    <property type="molecule type" value="Genomic_DNA"/>
</dbReference>
<accession>A0A2J8KTK1</accession>
<evidence type="ECO:0000313" key="3">
    <source>
        <dbReference type="Proteomes" id="UP000236370"/>
    </source>
</evidence>
<protein>
    <submittedName>
        <fullName evidence="2">Uncharacterized protein</fullName>
    </submittedName>
</protein>
<gene>
    <name evidence="2" type="ORF">CK820_G0036223</name>
</gene>
<organism evidence="2 3">
    <name type="scientific">Pan troglodytes</name>
    <name type="common">Chimpanzee</name>
    <dbReference type="NCBI Taxonomy" id="9598"/>
    <lineage>
        <taxon>Eukaryota</taxon>
        <taxon>Metazoa</taxon>
        <taxon>Chordata</taxon>
        <taxon>Craniata</taxon>
        <taxon>Vertebrata</taxon>
        <taxon>Euteleostomi</taxon>
        <taxon>Mammalia</taxon>
        <taxon>Eutheria</taxon>
        <taxon>Euarchontoglires</taxon>
        <taxon>Primates</taxon>
        <taxon>Haplorrhini</taxon>
        <taxon>Catarrhini</taxon>
        <taxon>Hominidae</taxon>
        <taxon>Pan</taxon>
    </lineage>
</organism>
<evidence type="ECO:0000313" key="2">
    <source>
        <dbReference type="EMBL" id="PNI38340.1"/>
    </source>
</evidence>